<sequence>MPQNGSESGSPKQNNRSPAEPVTEDVGGVQGTAPDAGSESDASTALGPGAPDDEPAPDAGEIEWAGQVVKKPPTPER</sequence>
<keyword evidence="3" id="KW-1185">Reference proteome</keyword>
<evidence type="ECO:0000313" key="2">
    <source>
        <dbReference type="EMBL" id="MET1755341.1"/>
    </source>
</evidence>
<evidence type="ECO:0000313" key="3">
    <source>
        <dbReference type="Proteomes" id="UP001548713"/>
    </source>
</evidence>
<comment type="caution">
    <text evidence="2">The sequence shown here is derived from an EMBL/GenBank/DDBJ whole genome shotgun (WGS) entry which is preliminary data.</text>
</comment>
<dbReference type="RefSeq" id="WP_353983809.1">
    <property type="nucleotide sequence ID" value="NZ_JBEWLY010000013.1"/>
</dbReference>
<proteinExistence type="predicted"/>
<feature type="compositionally biased region" description="Polar residues" evidence="1">
    <location>
        <begin position="1"/>
        <end position="17"/>
    </location>
</feature>
<organism evidence="2 3">
    <name type="scientific">Novosphingobium kalidii</name>
    <dbReference type="NCBI Taxonomy" id="3230299"/>
    <lineage>
        <taxon>Bacteria</taxon>
        <taxon>Pseudomonadati</taxon>
        <taxon>Pseudomonadota</taxon>
        <taxon>Alphaproteobacteria</taxon>
        <taxon>Sphingomonadales</taxon>
        <taxon>Sphingomonadaceae</taxon>
        <taxon>Novosphingobium</taxon>
    </lineage>
</organism>
<dbReference type="EMBL" id="JBEWLY010000013">
    <property type="protein sequence ID" value="MET1755341.1"/>
    <property type="molecule type" value="Genomic_DNA"/>
</dbReference>
<dbReference type="Proteomes" id="UP001548713">
    <property type="component" value="Unassembled WGS sequence"/>
</dbReference>
<name>A0ABV2D0D9_9SPHN</name>
<protein>
    <submittedName>
        <fullName evidence="2">Uncharacterized protein</fullName>
    </submittedName>
</protein>
<feature type="region of interest" description="Disordered" evidence="1">
    <location>
        <begin position="1"/>
        <end position="77"/>
    </location>
</feature>
<gene>
    <name evidence="2" type="ORF">ABVV53_07700</name>
</gene>
<accession>A0ABV2D0D9</accession>
<reference evidence="2 3" key="1">
    <citation type="submission" date="2024-07" db="EMBL/GenBank/DDBJ databases">
        <title>Novosphingobium kalidii RD2P27.</title>
        <authorList>
            <person name="Sun J.-Q."/>
        </authorList>
    </citation>
    <scope>NUCLEOTIDE SEQUENCE [LARGE SCALE GENOMIC DNA]</scope>
    <source>
        <strain evidence="2 3">RD2P27</strain>
    </source>
</reference>
<evidence type="ECO:0000256" key="1">
    <source>
        <dbReference type="SAM" id="MobiDB-lite"/>
    </source>
</evidence>